<evidence type="ECO:0000313" key="10">
    <source>
        <dbReference type="EMBL" id="AJZ64116.1"/>
    </source>
</evidence>
<dbReference type="InterPro" id="IPR035906">
    <property type="entry name" value="MetI-like_sf"/>
</dbReference>
<feature type="transmembrane region" description="Helical" evidence="7">
    <location>
        <begin position="44"/>
        <end position="61"/>
    </location>
</feature>
<dbReference type="GO" id="GO:0005886">
    <property type="term" value="C:plasma membrane"/>
    <property type="evidence" value="ECO:0007669"/>
    <property type="project" value="UniProtKB-SubCell"/>
</dbReference>
<organism evidence="10 11">
    <name type="scientific">Paraburkholderia fungorum</name>
    <dbReference type="NCBI Taxonomy" id="134537"/>
    <lineage>
        <taxon>Bacteria</taxon>
        <taxon>Pseudomonadati</taxon>
        <taxon>Pseudomonadota</taxon>
        <taxon>Betaproteobacteria</taxon>
        <taxon>Burkholderiales</taxon>
        <taxon>Burkholderiaceae</taxon>
        <taxon>Paraburkholderia</taxon>
    </lineage>
</organism>
<evidence type="ECO:0000256" key="3">
    <source>
        <dbReference type="ARBA" id="ARBA00022475"/>
    </source>
</evidence>
<dbReference type="Proteomes" id="UP000032614">
    <property type="component" value="Chromosome 2"/>
</dbReference>
<comment type="similarity">
    <text evidence="7">Belongs to the binding-protein-dependent transport system permease family.</text>
</comment>
<feature type="transmembrane region" description="Helical" evidence="7">
    <location>
        <begin position="136"/>
        <end position="155"/>
    </location>
</feature>
<sequence>MRALRRMSQTADTVVDATASNPPIPSTPSAAFAQARALTRRVSWLLWWVSPALLFLLWWYASARHWFAPQLLVPPHKVYDTFRTLAARGDLQDNLLITLRRLATGFAWGCLSGIVCGTLLAVNRTFSDYVRPLFDILRQVPTLTLIPILILLIGIDEPLKVVVVAKAVFFPVALATYGGVQGVPRDLIEMARHYGLGRAGLLRDVLLPSAIPSLLTGIRIAIARSWLALVAVELLSADSGIGEMMEMARQMLRIDIVMVDVIAIGLIGFTLDQSIALVQRRVLRWQTPNR</sequence>
<gene>
    <name evidence="10" type="ORF">OI25_6728</name>
</gene>
<evidence type="ECO:0000256" key="7">
    <source>
        <dbReference type="RuleBase" id="RU363032"/>
    </source>
</evidence>
<dbReference type="PANTHER" id="PTHR30151:SF38">
    <property type="entry name" value="ALIPHATIC SULFONATES TRANSPORT PERMEASE PROTEIN SSUC-RELATED"/>
    <property type="match status" value="1"/>
</dbReference>
<evidence type="ECO:0000256" key="6">
    <source>
        <dbReference type="ARBA" id="ARBA00023136"/>
    </source>
</evidence>
<dbReference type="InterPro" id="IPR000515">
    <property type="entry name" value="MetI-like"/>
</dbReference>
<feature type="transmembrane region" description="Helical" evidence="7">
    <location>
        <begin position="252"/>
        <end position="271"/>
    </location>
</feature>
<evidence type="ECO:0000256" key="1">
    <source>
        <dbReference type="ARBA" id="ARBA00004651"/>
    </source>
</evidence>
<feature type="region of interest" description="Disordered" evidence="8">
    <location>
        <begin position="1"/>
        <end position="20"/>
    </location>
</feature>
<protein>
    <submittedName>
        <fullName evidence="10">Binding--dependent transport system inner membrane component family protein</fullName>
    </submittedName>
</protein>
<dbReference type="SUPFAM" id="SSF161098">
    <property type="entry name" value="MetI-like"/>
    <property type="match status" value="1"/>
</dbReference>
<dbReference type="PROSITE" id="PS50928">
    <property type="entry name" value="ABC_TM1"/>
    <property type="match status" value="1"/>
</dbReference>
<keyword evidence="6 7" id="KW-0472">Membrane</keyword>
<dbReference type="EMBL" id="CP010027">
    <property type="protein sequence ID" value="AJZ64116.1"/>
    <property type="molecule type" value="Genomic_DNA"/>
</dbReference>
<evidence type="ECO:0000259" key="9">
    <source>
        <dbReference type="PROSITE" id="PS50928"/>
    </source>
</evidence>
<reference evidence="10 11" key="1">
    <citation type="journal article" date="2015" name="Genome Announc.">
        <title>Complete genome sequences for 59 burkholderia isolates, both pathogenic and near neighbor.</title>
        <authorList>
            <person name="Johnson S.L."/>
            <person name="Bishop-Lilly K.A."/>
            <person name="Ladner J.T."/>
            <person name="Daligault H.E."/>
            <person name="Davenport K.W."/>
            <person name="Jaissle J."/>
            <person name="Frey K.G."/>
            <person name="Koroleva G.I."/>
            <person name="Bruce D.C."/>
            <person name="Coyne S.R."/>
            <person name="Broomall S.M."/>
            <person name="Li P.E."/>
            <person name="Teshima H."/>
            <person name="Gibbons H.S."/>
            <person name="Palacios G.F."/>
            <person name="Rosenzweig C.N."/>
            <person name="Redden C.L."/>
            <person name="Xu Y."/>
            <person name="Minogue T.D."/>
            <person name="Chain P.S."/>
        </authorList>
    </citation>
    <scope>NUCLEOTIDE SEQUENCE [LARGE SCALE GENOMIC DNA]</scope>
    <source>
        <strain evidence="10 11">ATCC BAA-463</strain>
    </source>
</reference>
<keyword evidence="5 7" id="KW-1133">Transmembrane helix</keyword>
<feature type="domain" description="ABC transmembrane type-1" evidence="9">
    <location>
        <begin position="91"/>
        <end position="279"/>
    </location>
</feature>
<proteinExistence type="inferred from homology"/>
<accession>A0AAU8TRP7</accession>
<feature type="transmembrane region" description="Helical" evidence="7">
    <location>
        <begin position="205"/>
        <end position="232"/>
    </location>
</feature>
<dbReference type="FunFam" id="1.10.3720.10:FF:000003">
    <property type="entry name" value="Aliphatic sulfonate ABC transporter permease"/>
    <property type="match status" value="1"/>
</dbReference>
<keyword evidence="2 7" id="KW-0813">Transport</keyword>
<keyword evidence="3" id="KW-1003">Cell membrane</keyword>
<dbReference type="Pfam" id="PF00528">
    <property type="entry name" value="BPD_transp_1"/>
    <property type="match status" value="1"/>
</dbReference>
<dbReference type="PANTHER" id="PTHR30151">
    <property type="entry name" value="ALKANE SULFONATE ABC TRANSPORTER-RELATED, MEMBRANE SUBUNIT"/>
    <property type="match status" value="1"/>
</dbReference>
<dbReference type="GO" id="GO:0042918">
    <property type="term" value="P:alkanesulfonate transmembrane transport"/>
    <property type="evidence" value="ECO:0007669"/>
    <property type="project" value="UniProtKB-ARBA"/>
</dbReference>
<comment type="subcellular location">
    <subcellularLocation>
        <location evidence="1 7">Cell membrane</location>
        <topology evidence="1 7">Multi-pass membrane protein</topology>
    </subcellularLocation>
</comment>
<feature type="transmembrane region" description="Helical" evidence="7">
    <location>
        <begin position="161"/>
        <end position="184"/>
    </location>
</feature>
<evidence type="ECO:0000256" key="8">
    <source>
        <dbReference type="SAM" id="MobiDB-lite"/>
    </source>
</evidence>
<evidence type="ECO:0000256" key="5">
    <source>
        <dbReference type="ARBA" id="ARBA00022989"/>
    </source>
</evidence>
<dbReference type="KEGG" id="bfn:OI25_6728"/>
<dbReference type="CDD" id="cd06261">
    <property type="entry name" value="TM_PBP2"/>
    <property type="match status" value="1"/>
</dbReference>
<evidence type="ECO:0000256" key="2">
    <source>
        <dbReference type="ARBA" id="ARBA00022448"/>
    </source>
</evidence>
<keyword evidence="4 7" id="KW-0812">Transmembrane</keyword>
<dbReference type="AlphaFoldDB" id="A0AAU8TRP7"/>
<feature type="transmembrane region" description="Helical" evidence="7">
    <location>
        <begin position="105"/>
        <end position="124"/>
    </location>
</feature>
<evidence type="ECO:0000256" key="4">
    <source>
        <dbReference type="ARBA" id="ARBA00022692"/>
    </source>
</evidence>
<name>A0AAU8TRP7_9BURK</name>
<evidence type="ECO:0000313" key="11">
    <source>
        <dbReference type="Proteomes" id="UP000032614"/>
    </source>
</evidence>
<dbReference type="Gene3D" id="1.10.3720.10">
    <property type="entry name" value="MetI-like"/>
    <property type="match status" value="1"/>
</dbReference>